<dbReference type="PANTHER" id="PTHR37542">
    <property type="entry name" value="HELO DOMAIN-CONTAINING PROTEIN-RELATED"/>
    <property type="match status" value="1"/>
</dbReference>
<keyword evidence="2" id="KW-1185">Reference proteome</keyword>
<evidence type="ECO:0008006" key="3">
    <source>
        <dbReference type="Google" id="ProtNLM"/>
    </source>
</evidence>
<protein>
    <recommendedName>
        <fullName evidence="3">Protein kinase domain-containing protein</fullName>
    </recommendedName>
</protein>
<gene>
    <name evidence="1" type="ORF">QQZ08_001782</name>
</gene>
<dbReference type="SUPFAM" id="SSF56112">
    <property type="entry name" value="Protein kinase-like (PK-like)"/>
    <property type="match status" value="1"/>
</dbReference>
<comment type="caution">
    <text evidence="1">The sequence shown here is derived from an EMBL/GenBank/DDBJ whole genome shotgun (WGS) entry which is preliminary data.</text>
</comment>
<dbReference type="PANTHER" id="PTHR37542:SF1">
    <property type="entry name" value="PRION-INHIBITION AND PROPAGATION HELO DOMAIN-CONTAINING PROTEIN"/>
    <property type="match status" value="1"/>
</dbReference>
<sequence>MDIYTTTATAVTQLLQITIFIKTVIANIKGFEDLPRDVALKLSLQLTTLEFFNRRFLDKQNGLMLPGNFPEWVAETIKDLLLKMHHVLSRKYDFLDEKTAVNKPSEEATGKQSFIDRTAAKSKALKGKGYDLQDVTQHFSQEAVYGLSSVSLQGTGLELVARRQKLAQSDAPPDFEGIKDEIIEDGLPVDGFQLGRSSSGDASVPIVIECYNYEYVDAWQVSQNLQRCTSEERHMETFWRLVRNLAWLLRNSGFSREIDDVAVGESPMIYSLQCLGYQDQVARRRVVFIYKLPPPPALPRQDFDTESPEKLLKPPLADRFSIAHSLALTVLALHASQWVHKNIWSRGILLFEKHEAGIRLLEVHSDTEDQKAQLLAFLCGWDYARKTYGRSGFSTNYDTEANLYRHPDRQGAPKKFSTRRHDIYALGVVMLEIGL</sequence>
<organism evidence="1 2">
    <name type="scientific">Neonectria magnoliae</name>
    <dbReference type="NCBI Taxonomy" id="2732573"/>
    <lineage>
        <taxon>Eukaryota</taxon>
        <taxon>Fungi</taxon>
        <taxon>Dikarya</taxon>
        <taxon>Ascomycota</taxon>
        <taxon>Pezizomycotina</taxon>
        <taxon>Sordariomycetes</taxon>
        <taxon>Hypocreomycetidae</taxon>
        <taxon>Hypocreales</taxon>
        <taxon>Nectriaceae</taxon>
        <taxon>Neonectria</taxon>
    </lineage>
</organism>
<proteinExistence type="predicted"/>
<accession>A0ABR1IE61</accession>
<evidence type="ECO:0000313" key="1">
    <source>
        <dbReference type="EMBL" id="KAK7431564.1"/>
    </source>
</evidence>
<dbReference type="InterPro" id="IPR011009">
    <property type="entry name" value="Kinase-like_dom_sf"/>
</dbReference>
<reference evidence="1 2" key="1">
    <citation type="journal article" date="2025" name="Microbiol. Resour. Announc.">
        <title>Draft genome sequences for Neonectria magnoliae and Neonectria punicea, canker pathogens of Liriodendron tulipifera and Acer saccharum in West Virginia.</title>
        <authorList>
            <person name="Petronek H.M."/>
            <person name="Kasson M.T."/>
            <person name="Metheny A.M."/>
            <person name="Stauder C.M."/>
            <person name="Lovett B."/>
            <person name="Lynch S.C."/>
            <person name="Garnas J.R."/>
            <person name="Kasson L.R."/>
            <person name="Stajich J.E."/>
        </authorList>
    </citation>
    <scope>NUCLEOTIDE SEQUENCE [LARGE SCALE GENOMIC DNA]</scope>
    <source>
        <strain evidence="1 2">NRRL 64651</strain>
    </source>
</reference>
<dbReference type="EMBL" id="JAZAVK010000010">
    <property type="protein sequence ID" value="KAK7431564.1"/>
    <property type="molecule type" value="Genomic_DNA"/>
</dbReference>
<name>A0ABR1IE61_9HYPO</name>
<dbReference type="Proteomes" id="UP001498421">
    <property type="component" value="Unassembled WGS sequence"/>
</dbReference>
<dbReference type="Gene3D" id="1.10.510.10">
    <property type="entry name" value="Transferase(Phosphotransferase) domain 1"/>
    <property type="match status" value="1"/>
</dbReference>
<evidence type="ECO:0000313" key="2">
    <source>
        <dbReference type="Proteomes" id="UP001498421"/>
    </source>
</evidence>